<comment type="subcellular location">
    <subcellularLocation>
        <location evidence="1">Membrane</location>
        <topology evidence="1">Single-pass membrane protein</topology>
    </subcellularLocation>
</comment>
<feature type="non-terminal residue" evidence="6">
    <location>
        <position position="1"/>
    </location>
</feature>
<accession>A0A7Y2E6P3</accession>
<protein>
    <recommendedName>
        <fullName evidence="5">Translocation and assembly module TamB C-terminal domain-containing protein</fullName>
    </recommendedName>
</protein>
<name>A0A7Y2E6P3_UNCEI</name>
<proteinExistence type="predicted"/>
<dbReference type="GO" id="GO:0009306">
    <property type="term" value="P:protein secretion"/>
    <property type="evidence" value="ECO:0007669"/>
    <property type="project" value="InterPro"/>
</dbReference>
<dbReference type="EMBL" id="JABDJR010000201">
    <property type="protein sequence ID" value="NNF06161.1"/>
    <property type="molecule type" value="Genomic_DNA"/>
</dbReference>
<keyword evidence="4" id="KW-0472">Membrane</keyword>
<sequence>IMSLLLFGRSLDELDSDQVTLLQNRTREMAAALAASKLEAGLSRQLGVDMVTIRQGQGPSDQSSVVVGKYLSRRALLKYEQVIESGMGFMINLEYTLLRQLKLETLVGSENQSAVELNWSTEY</sequence>
<dbReference type="AlphaFoldDB" id="A0A7Y2E6P3"/>
<dbReference type="InterPro" id="IPR007452">
    <property type="entry name" value="TamB_C"/>
</dbReference>
<dbReference type="Pfam" id="PF04357">
    <property type="entry name" value="TamB"/>
    <property type="match status" value="1"/>
</dbReference>
<evidence type="ECO:0000313" key="7">
    <source>
        <dbReference type="Proteomes" id="UP000547674"/>
    </source>
</evidence>
<dbReference type="Proteomes" id="UP000547674">
    <property type="component" value="Unassembled WGS sequence"/>
</dbReference>
<feature type="domain" description="Translocation and assembly module TamB C-terminal" evidence="5">
    <location>
        <begin position="1"/>
        <end position="123"/>
    </location>
</feature>
<reference evidence="6 7" key="1">
    <citation type="submission" date="2020-03" db="EMBL/GenBank/DDBJ databases">
        <title>Metabolic flexibility allows generalist bacteria to become dominant in a frequently disturbed ecosystem.</title>
        <authorList>
            <person name="Chen Y.-J."/>
            <person name="Leung P.M."/>
            <person name="Bay S.K."/>
            <person name="Hugenholtz P."/>
            <person name="Kessler A.J."/>
            <person name="Shelley G."/>
            <person name="Waite D.W."/>
            <person name="Cook P.L."/>
            <person name="Greening C."/>
        </authorList>
    </citation>
    <scope>NUCLEOTIDE SEQUENCE [LARGE SCALE GENOMIC DNA]</scope>
    <source>
        <strain evidence="6">SS_bin_28</strain>
    </source>
</reference>
<organism evidence="6 7">
    <name type="scientific">Eiseniibacteriota bacterium</name>
    <dbReference type="NCBI Taxonomy" id="2212470"/>
    <lineage>
        <taxon>Bacteria</taxon>
        <taxon>Candidatus Eiseniibacteriota</taxon>
    </lineage>
</organism>
<keyword evidence="2" id="KW-0812">Transmembrane</keyword>
<comment type="caution">
    <text evidence="6">The sequence shown here is derived from an EMBL/GenBank/DDBJ whole genome shotgun (WGS) entry which is preliminary data.</text>
</comment>
<evidence type="ECO:0000256" key="4">
    <source>
        <dbReference type="ARBA" id="ARBA00023136"/>
    </source>
</evidence>
<gene>
    <name evidence="6" type="ORF">HKN21_05320</name>
</gene>
<evidence type="ECO:0000256" key="3">
    <source>
        <dbReference type="ARBA" id="ARBA00022989"/>
    </source>
</evidence>
<evidence type="ECO:0000256" key="2">
    <source>
        <dbReference type="ARBA" id="ARBA00022692"/>
    </source>
</evidence>
<evidence type="ECO:0000259" key="5">
    <source>
        <dbReference type="Pfam" id="PF04357"/>
    </source>
</evidence>
<keyword evidence="3" id="KW-1133">Transmembrane helix</keyword>
<evidence type="ECO:0000313" key="6">
    <source>
        <dbReference type="EMBL" id="NNF06161.1"/>
    </source>
</evidence>
<dbReference type="GO" id="GO:0005886">
    <property type="term" value="C:plasma membrane"/>
    <property type="evidence" value="ECO:0007669"/>
    <property type="project" value="InterPro"/>
</dbReference>
<evidence type="ECO:0000256" key="1">
    <source>
        <dbReference type="ARBA" id="ARBA00004167"/>
    </source>
</evidence>